<dbReference type="InterPro" id="IPR038740">
    <property type="entry name" value="BioF2-like_GNAT_dom"/>
</dbReference>
<protein>
    <submittedName>
        <fullName evidence="2">GNAT family N-acetyltransferase</fullName>
        <ecNumber evidence="2">2.3.1.-</ecNumber>
    </submittedName>
</protein>
<dbReference type="EC" id="2.3.1.-" evidence="2"/>
<name>A0ABV5GVH8_9FLAO</name>
<gene>
    <name evidence="2" type="ORF">ACFFU1_01815</name>
</gene>
<keyword evidence="2" id="KW-0012">Acyltransferase</keyword>
<organism evidence="2 3">
    <name type="scientific">Algibacter miyuki</name>
    <dbReference type="NCBI Taxonomy" id="1306933"/>
    <lineage>
        <taxon>Bacteria</taxon>
        <taxon>Pseudomonadati</taxon>
        <taxon>Bacteroidota</taxon>
        <taxon>Flavobacteriia</taxon>
        <taxon>Flavobacteriales</taxon>
        <taxon>Flavobacteriaceae</taxon>
        <taxon>Algibacter</taxon>
    </lineage>
</organism>
<evidence type="ECO:0000259" key="1">
    <source>
        <dbReference type="Pfam" id="PF13480"/>
    </source>
</evidence>
<dbReference type="SUPFAM" id="SSF55729">
    <property type="entry name" value="Acyl-CoA N-acyltransferases (Nat)"/>
    <property type="match status" value="1"/>
</dbReference>
<feature type="domain" description="BioF2-like acetyltransferase" evidence="1">
    <location>
        <begin position="201"/>
        <end position="336"/>
    </location>
</feature>
<reference evidence="2 3" key="1">
    <citation type="submission" date="2024-09" db="EMBL/GenBank/DDBJ databases">
        <authorList>
            <person name="Sun Q."/>
            <person name="Mori K."/>
        </authorList>
    </citation>
    <scope>NUCLEOTIDE SEQUENCE [LARGE SCALE GENOMIC DNA]</scope>
    <source>
        <strain evidence="2 3">CECT 8300</strain>
    </source>
</reference>
<dbReference type="InterPro" id="IPR016181">
    <property type="entry name" value="Acyl_CoA_acyltransferase"/>
</dbReference>
<dbReference type="Gene3D" id="3.40.630.30">
    <property type="match status" value="1"/>
</dbReference>
<comment type="caution">
    <text evidence="2">The sequence shown here is derived from an EMBL/GenBank/DDBJ whole genome shotgun (WGS) entry which is preliminary data.</text>
</comment>
<keyword evidence="2" id="KW-0808">Transferase</keyword>
<keyword evidence="3" id="KW-1185">Reference proteome</keyword>
<sequence length="386" mass="45531">MIHYKIYYSFKDLPEGWDPLVKHDVFLQLAYLQALEIAAPNNLELFYIGVFKKDILVGVAVTQRVQLYLKDMFRKTDISCLKSYLRDLISKILKGNILVIGNLTQTGQHGLYFKRKDISQEAFFKITQTALYEIKSIIKAKQNKTIRMFVLKDYFENDSIHKEKESLDAAKLHQVVVQPNMIFSVKRNWVTIEDYTAALQKKYRDRYKRARKKLNGIKAVELSIDDVKNNSQTLHQLYLNVSNNAKFNTFILPENHFYSLKFQLKENFRIFGYYLEDKLVGFYTLIRNNKSLETYFLGYDSEHQYKNQLYLNMLYDMLKFGIENQFKTIVYARTAMEIKSSVGAEAKPMLVYLKHTNVLMNAALKQIFKLMDPTQDWEPRHPFKAE</sequence>
<evidence type="ECO:0000313" key="3">
    <source>
        <dbReference type="Proteomes" id="UP001589590"/>
    </source>
</evidence>
<dbReference type="GO" id="GO:0016746">
    <property type="term" value="F:acyltransferase activity"/>
    <property type="evidence" value="ECO:0007669"/>
    <property type="project" value="UniProtKB-KW"/>
</dbReference>
<dbReference type="EMBL" id="JBHMFA010000001">
    <property type="protein sequence ID" value="MFB9103620.1"/>
    <property type="molecule type" value="Genomic_DNA"/>
</dbReference>
<proteinExistence type="predicted"/>
<dbReference type="Pfam" id="PF13480">
    <property type="entry name" value="Acetyltransf_6"/>
    <property type="match status" value="1"/>
</dbReference>
<dbReference type="Proteomes" id="UP001589590">
    <property type="component" value="Unassembled WGS sequence"/>
</dbReference>
<dbReference type="RefSeq" id="WP_290269299.1">
    <property type="nucleotide sequence ID" value="NZ_JAUFQP010000007.1"/>
</dbReference>
<evidence type="ECO:0000313" key="2">
    <source>
        <dbReference type="EMBL" id="MFB9103620.1"/>
    </source>
</evidence>
<accession>A0ABV5GVH8</accession>